<keyword evidence="2" id="KW-1185">Reference proteome</keyword>
<accession>A0A8H3ID92</accession>
<evidence type="ECO:0000313" key="1">
    <source>
        <dbReference type="EMBL" id="CAF9914213.1"/>
    </source>
</evidence>
<reference evidence="1" key="1">
    <citation type="submission" date="2021-03" db="EMBL/GenBank/DDBJ databases">
        <authorList>
            <person name="Tagirdzhanova G."/>
        </authorList>
    </citation>
    <scope>NUCLEOTIDE SEQUENCE</scope>
</reference>
<dbReference type="EMBL" id="CAJPDQ010000009">
    <property type="protein sequence ID" value="CAF9914213.1"/>
    <property type="molecule type" value="Genomic_DNA"/>
</dbReference>
<organism evidence="1 2">
    <name type="scientific">Gomphillus americanus</name>
    <dbReference type="NCBI Taxonomy" id="1940652"/>
    <lineage>
        <taxon>Eukaryota</taxon>
        <taxon>Fungi</taxon>
        <taxon>Dikarya</taxon>
        <taxon>Ascomycota</taxon>
        <taxon>Pezizomycotina</taxon>
        <taxon>Lecanoromycetes</taxon>
        <taxon>OSLEUM clade</taxon>
        <taxon>Ostropomycetidae</taxon>
        <taxon>Ostropales</taxon>
        <taxon>Graphidaceae</taxon>
        <taxon>Gomphilloideae</taxon>
        <taxon>Gomphillus</taxon>
    </lineage>
</organism>
<dbReference type="Proteomes" id="UP000664169">
    <property type="component" value="Unassembled WGS sequence"/>
</dbReference>
<sequence length="272" mass="31580">MEILLGSAKIDIVKQRTYVKAYLLERITGCHKLAPHVDYTMSAPATLPDPGISIFTPEQIYERTKNEKDDTILPISPEDVLTLIEDVGFPNRFFMGELLYRRYAAYYMTPNGPCWLLREKNFSASTLYWEEDNLTLTIVILRKALTGPNKEVIIKRCAAMRRYWQHPLLFIRKLKHSKHNAPDIENILNYQTALAGDLYEKFSEADARFQAFITNLQIRVAQRDTELSLKLARTSAENSFGRQARFCINEDHSRTYDFILTSNIYSDYPEYS</sequence>
<protein>
    <submittedName>
        <fullName evidence="1">Uncharacterized protein</fullName>
    </submittedName>
</protein>
<dbReference type="AlphaFoldDB" id="A0A8H3ID92"/>
<comment type="caution">
    <text evidence="1">The sequence shown here is derived from an EMBL/GenBank/DDBJ whole genome shotgun (WGS) entry which is preliminary data.</text>
</comment>
<proteinExistence type="predicted"/>
<name>A0A8H3ID92_9LECA</name>
<gene>
    <name evidence="1" type="ORF">GOMPHAMPRED_008103</name>
</gene>
<evidence type="ECO:0000313" key="2">
    <source>
        <dbReference type="Proteomes" id="UP000664169"/>
    </source>
</evidence>